<dbReference type="GO" id="GO:0016887">
    <property type="term" value="F:ATP hydrolysis activity"/>
    <property type="evidence" value="ECO:0007669"/>
    <property type="project" value="InterPro"/>
</dbReference>
<evidence type="ECO:0000256" key="7">
    <source>
        <dbReference type="ARBA" id="ARBA00022840"/>
    </source>
</evidence>
<feature type="signal peptide" evidence="11">
    <location>
        <begin position="1"/>
        <end position="15"/>
    </location>
</feature>
<keyword evidence="5" id="KW-0677">Repeat</keyword>
<evidence type="ECO:0000256" key="5">
    <source>
        <dbReference type="ARBA" id="ARBA00022737"/>
    </source>
</evidence>
<dbReference type="FunFam" id="3.40.50.300:FF:000327">
    <property type="entry name" value="ATP-binding cassette sub-family A member 3"/>
    <property type="match status" value="1"/>
</dbReference>
<feature type="transmembrane region" description="Helical" evidence="10">
    <location>
        <begin position="685"/>
        <end position="711"/>
    </location>
</feature>
<feature type="transmembrane region" description="Helical" evidence="10">
    <location>
        <begin position="723"/>
        <end position="743"/>
    </location>
</feature>
<organism evidence="13 14">
    <name type="scientific">Elysia marginata</name>
    <dbReference type="NCBI Taxonomy" id="1093978"/>
    <lineage>
        <taxon>Eukaryota</taxon>
        <taxon>Metazoa</taxon>
        <taxon>Spiralia</taxon>
        <taxon>Lophotrochozoa</taxon>
        <taxon>Mollusca</taxon>
        <taxon>Gastropoda</taxon>
        <taxon>Heterobranchia</taxon>
        <taxon>Euthyneura</taxon>
        <taxon>Panpulmonata</taxon>
        <taxon>Sacoglossa</taxon>
        <taxon>Placobranchoidea</taxon>
        <taxon>Plakobranchidae</taxon>
        <taxon>Elysia</taxon>
    </lineage>
</organism>
<keyword evidence="11" id="KW-0732">Signal</keyword>
<evidence type="ECO:0000256" key="8">
    <source>
        <dbReference type="ARBA" id="ARBA00022989"/>
    </source>
</evidence>
<keyword evidence="6" id="KW-0547">Nucleotide-binding</keyword>
<dbReference type="InterPro" id="IPR026082">
    <property type="entry name" value="ABCA"/>
</dbReference>
<keyword evidence="7 13" id="KW-0067">ATP-binding</keyword>
<evidence type="ECO:0000256" key="2">
    <source>
        <dbReference type="ARBA" id="ARBA00008869"/>
    </source>
</evidence>
<keyword evidence="14" id="KW-1185">Reference proteome</keyword>
<evidence type="ECO:0000256" key="4">
    <source>
        <dbReference type="ARBA" id="ARBA00022692"/>
    </source>
</evidence>
<dbReference type="CDD" id="cd03263">
    <property type="entry name" value="ABC_subfamily_A"/>
    <property type="match status" value="1"/>
</dbReference>
<proteinExistence type="inferred from homology"/>
<dbReference type="EMBL" id="BMAT01010712">
    <property type="protein sequence ID" value="GFR59378.1"/>
    <property type="molecule type" value="Genomic_DNA"/>
</dbReference>
<dbReference type="GO" id="GO:0140359">
    <property type="term" value="F:ABC-type transporter activity"/>
    <property type="evidence" value="ECO:0007669"/>
    <property type="project" value="InterPro"/>
</dbReference>
<dbReference type="InterPro" id="IPR013525">
    <property type="entry name" value="ABC2_TM"/>
</dbReference>
<dbReference type="GO" id="GO:0005524">
    <property type="term" value="F:ATP binding"/>
    <property type="evidence" value="ECO:0007669"/>
    <property type="project" value="UniProtKB-KW"/>
</dbReference>
<dbReference type="Pfam" id="PF00005">
    <property type="entry name" value="ABC_tran"/>
    <property type="match status" value="1"/>
</dbReference>
<dbReference type="GO" id="GO:0005319">
    <property type="term" value="F:lipid transporter activity"/>
    <property type="evidence" value="ECO:0007669"/>
    <property type="project" value="TreeGrafter"/>
</dbReference>
<gene>
    <name evidence="13" type="ORF">ElyMa_005384500</name>
</gene>
<accession>A0AAV4EE72</accession>
<dbReference type="InterPro" id="IPR056264">
    <property type="entry name" value="R2_ABCA1-4-like"/>
</dbReference>
<keyword evidence="9 10" id="KW-0472">Membrane</keyword>
<dbReference type="PROSITE" id="PS50893">
    <property type="entry name" value="ABC_TRANSPORTER_2"/>
    <property type="match status" value="1"/>
</dbReference>
<dbReference type="GO" id="GO:0016020">
    <property type="term" value="C:membrane"/>
    <property type="evidence" value="ECO:0007669"/>
    <property type="project" value="UniProtKB-SubCell"/>
</dbReference>
<evidence type="ECO:0000256" key="11">
    <source>
        <dbReference type="SAM" id="SignalP"/>
    </source>
</evidence>
<comment type="subcellular location">
    <subcellularLocation>
        <location evidence="1">Membrane</location>
        <topology evidence="1">Multi-pass membrane protein</topology>
    </subcellularLocation>
</comment>
<dbReference type="InterPro" id="IPR003593">
    <property type="entry name" value="AAA+_ATPase"/>
</dbReference>
<evidence type="ECO:0000256" key="1">
    <source>
        <dbReference type="ARBA" id="ARBA00004141"/>
    </source>
</evidence>
<protein>
    <submittedName>
        <fullName evidence="13">ATP-binding cassette sub-family A member 1</fullName>
    </submittedName>
</protein>
<reference evidence="13 14" key="1">
    <citation type="journal article" date="2021" name="Elife">
        <title>Chloroplast acquisition without the gene transfer in kleptoplastic sea slugs, Plakobranchus ocellatus.</title>
        <authorList>
            <person name="Maeda T."/>
            <person name="Takahashi S."/>
            <person name="Yoshida T."/>
            <person name="Shimamura S."/>
            <person name="Takaki Y."/>
            <person name="Nagai Y."/>
            <person name="Toyoda A."/>
            <person name="Suzuki Y."/>
            <person name="Arimoto A."/>
            <person name="Ishii H."/>
            <person name="Satoh N."/>
            <person name="Nishiyama T."/>
            <person name="Hasebe M."/>
            <person name="Maruyama T."/>
            <person name="Minagawa J."/>
            <person name="Obokata J."/>
            <person name="Shigenobu S."/>
        </authorList>
    </citation>
    <scope>NUCLEOTIDE SEQUENCE [LARGE SCALE GENOMIC DNA]</scope>
</reference>
<dbReference type="InterPro" id="IPR017871">
    <property type="entry name" value="ABC_transporter-like_CS"/>
</dbReference>
<dbReference type="InterPro" id="IPR003439">
    <property type="entry name" value="ABC_transporter-like_ATP-bd"/>
</dbReference>
<evidence type="ECO:0000256" key="6">
    <source>
        <dbReference type="ARBA" id="ARBA00022741"/>
    </source>
</evidence>
<dbReference type="InterPro" id="IPR003959">
    <property type="entry name" value="ATPase_AAA_core"/>
</dbReference>
<sequence length="1307" mass="144996">MVVAMHLCIIQLYYGLLCKFSLTVEEHIWLFSQLRKRDGEDVVLDVDQLLKDIGLTDKRTCKSVDLSGGMKRKLCVALAFVGGSSTVILDEPTAGVDPYSRRAIWELLLKFKPGRTIILSTHHMDEADVLGDRIAIICNGKLRAVGSSLFLKDRFGSGYYLTLQKKGNSMARESSTSLFCSDTEETSKTSEESNCKITAARDSSLSSDPVQCANLLDFVQGYINSAVLVEDSNLQTRFRIPDDTDHGNELVQLLDALEESKDDLGIANYGISDTGLEEVFLKIASPNNIEVANASEDFINSSIMSLTDSVSLNSGTSVSNLSINIGSSGFNNFQKARLLFQQFCALFGKRFHNFKRSIRAFATQILAPAVFVCLSTIVTQIIPVSKEMPPLELQPWHLEINNQPLVTFYSNDNRGNQISNKLENSLFYYPHYGTRCLDEDVYSIRNKPCHSSKKYEADAMFGELKDHLDCKDDKHKCTVKHTDKTLPKGRLRTNDYLYDLSGQNNTHWLLSTESRYRMSRYGGFTFAAMNDLGLVDQKDISSALNLLLTTLDIVNALPPDEDKFEVKLESLLDFAYSGENIKVWVNNHGVHAGTSFVNGINNLLLRTLLPENKTAEEYGIVTTSHPLRRTENSAIQNAHGGFLASAICILFAFSFLPAGFVVFVVEEKSSNSKDLQILCGIKPFLYWLVNWMWDMVNYIVTVVLCILILLAFDRKEFISEESLPFFVTLLLLYGWSVTPLMYIMSRFFKEPSSCFVILAGLNVFLGTLSTLGSYIPPLISLKMAGGELKFDETLNKALSFVPHYCLTKGVLDMCLLQAESELKSSFGVSVDRNLMDLDKNGLGIVLMAVMGLVLNIIVLVLEEPWCLSLMRKLRLRLGKNIASKAEVVEEDVDVKGENQRVLSGEASNDMLRLEELTKVHFGSPQPAVNRLSVGVPQAQCFGLLGVNGAGKSTTFKMLTGNLSVTSGDAFVAGYSVCSNMGQVRQLIGYCPQSDALNPLLTGREHLEFYAKARGTEPANVKLVAIWAIKTFGLTAYADKKVQSYSGGNRRKLSIAIALIGGPPVIFLDEPTAGMDPVARRFLWNCINKVVKSGKTVILTSHSMEECEALCNRLAIMVNGSFQCLGSLQHLKHRFGGGYTIILRVGGMNPDLRNIQDYISFSLPSAKLVDHRYNMLQYQLGKNSIPLSKLFKTMESAKVSYGVEDYSVSQTTLEQVFMNFAKNQRKSKKAQATVDSLAEGEEGIPLQDLENKVITVTIPEDSEKIVADTPFFRSLSSAQSDDDGIASLEVFEGTQEKDTTNIIISERL</sequence>
<feature type="domain" description="ABC transporter" evidence="12">
    <location>
        <begin position="911"/>
        <end position="1143"/>
    </location>
</feature>
<keyword evidence="8 10" id="KW-1133">Transmembrane helix</keyword>
<feature type="transmembrane region" description="Helical" evidence="10">
    <location>
        <begin position="755"/>
        <end position="775"/>
    </location>
</feature>
<feature type="transmembrane region" description="Helical" evidence="10">
    <location>
        <begin position="841"/>
        <end position="861"/>
    </location>
</feature>
<dbReference type="PANTHER" id="PTHR19229:SF36">
    <property type="entry name" value="ATP-BINDING CASSETTE SUB-FAMILY A MEMBER 2"/>
    <property type="match status" value="1"/>
</dbReference>
<comment type="caution">
    <text evidence="13">The sequence shown here is derived from an EMBL/GenBank/DDBJ whole genome shotgun (WGS) entry which is preliminary data.</text>
</comment>
<dbReference type="Pfam" id="PF23321">
    <property type="entry name" value="R1_ABCA1"/>
    <property type="match status" value="1"/>
</dbReference>
<dbReference type="SUPFAM" id="SSF52540">
    <property type="entry name" value="P-loop containing nucleoside triphosphate hydrolases"/>
    <property type="match status" value="2"/>
</dbReference>
<evidence type="ECO:0000313" key="13">
    <source>
        <dbReference type="EMBL" id="GFR59378.1"/>
    </source>
</evidence>
<evidence type="ECO:0000256" key="3">
    <source>
        <dbReference type="ARBA" id="ARBA00022448"/>
    </source>
</evidence>
<dbReference type="InterPro" id="IPR027417">
    <property type="entry name" value="P-loop_NTPase"/>
</dbReference>
<keyword evidence="3" id="KW-0813">Transport</keyword>
<dbReference type="Pfam" id="PF12698">
    <property type="entry name" value="ABC2_membrane_3"/>
    <property type="match status" value="1"/>
</dbReference>
<evidence type="ECO:0000259" key="12">
    <source>
        <dbReference type="PROSITE" id="PS50893"/>
    </source>
</evidence>
<dbReference type="PROSITE" id="PS00211">
    <property type="entry name" value="ABC_TRANSPORTER_1"/>
    <property type="match status" value="1"/>
</dbReference>
<dbReference type="PANTHER" id="PTHR19229">
    <property type="entry name" value="ATP-BINDING CASSETTE TRANSPORTER SUBFAMILY A ABCA"/>
    <property type="match status" value="1"/>
</dbReference>
<evidence type="ECO:0000313" key="14">
    <source>
        <dbReference type="Proteomes" id="UP000762676"/>
    </source>
</evidence>
<keyword evidence="4 10" id="KW-0812">Transmembrane</keyword>
<comment type="similarity">
    <text evidence="2">Belongs to the ABC transporter superfamily. ABCA family.</text>
</comment>
<feature type="chain" id="PRO_5043595910" evidence="11">
    <location>
        <begin position="16"/>
        <end position="1307"/>
    </location>
</feature>
<evidence type="ECO:0000256" key="10">
    <source>
        <dbReference type="SAM" id="Phobius"/>
    </source>
</evidence>
<dbReference type="Gene3D" id="3.40.50.300">
    <property type="entry name" value="P-loop containing nucleotide triphosphate hydrolases"/>
    <property type="match status" value="2"/>
</dbReference>
<feature type="transmembrane region" description="Helical" evidence="10">
    <location>
        <begin position="642"/>
        <end position="665"/>
    </location>
</feature>
<name>A0AAV4EE72_9GAST</name>
<dbReference type="Pfam" id="PF13304">
    <property type="entry name" value="AAA_21"/>
    <property type="match status" value="1"/>
</dbReference>
<dbReference type="Proteomes" id="UP000762676">
    <property type="component" value="Unassembled WGS sequence"/>
</dbReference>
<dbReference type="SMART" id="SM00382">
    <property type="entry name" value="AAA"/>
    <property type="match status" value="1"/>
</dbReference>
<evidence type="ECO:0000256" key="9">
    <source>
        <dbReference type="ARBA" id="ARBA00023136"/>
    </source>
</evidence>